<evidence type="ECO:0000313" key="3">
    <source>
        <dbReference type="EMBL" id="KAG0710268.1"/>
    </source>
</evidence>
<reference evidence="3" key="1">
    <citation type="submission" date="2020-07" db="EMBL/GenBank/DDBJ databases">
        <title>The High-quality genome of the commercially important snow crab, Chionoecetes opilio.</title>
        <authorList>
            <person name="Jeong J.-H."/>
            <person name="Ryu S."/>
        </authorList>
    </citation>
    <scope>NUCLEOTIDE SEQUENCE</scope>
    <source>
        <strain evidence="3">MADBK_172401_WGS</strain>
        <tissue evidence="3">Digestive gland</tissue>
    </source>
</reference>
<proteinExistence type="predicted"/>
<dbReference type="PANTHER" id="PTHR15276:SF0">
    <property type="entry name" value="COILED-COIL DOMAIN-CONTAINING PROTEIN 6"/>
    <property type="match status" value="1"/>
</dbReference>
<dbReference type="OrthoDB" id="78858at2759"/>
<protein>
    <submittedName>
        <fullName evidence="3">Coiled-coil domain-containing protein 6</fullName>
    </submittedName>
</protein>
<dbReference type="Proteomes" id="UP000770661">
    <property type="component" value="Unassembled WGS sequence"/>
</dbReference>
<keyword evidence="1" id="KW-0175">Coiled coil</keyword>
<dbReference type="EMBL" id="JACEEZ010024375">
    <property type="protein sequence ID" value="KAG0710268.1"/>
    <property type="molecule type" value="Genomic_DNA"/>
</dbReference>
<dbReference type="InterPro" id="IPR019152">
    <property type="entry name" value="DUF2046"/>
</dbReference>
<name>A0A8J5BU85_CHIOP</name>
<feature type="region of interest" description="Disordered" evidence="2">
    <location>
        <begin position="84"/>
        <end position="107"/>
    </location>
</feature>
<gene>
    <name evidence="3" type="primary">Ccdc6</name>
    <name evidence="3" type="ORF">GWK47_023165</name>
</gene>
<feature type="coiled-coil region" evidence="1">
    <location>
        <begin position="107"/>
        <end position="134"/>
    </location>
</feature>
<evidence type="ECO:0000313" key="4">
    <source>
        <dbReference type="Proteomes" id="UP000770661"/>
    </source>
</evidence>
<keyword evidence="4" id="KW-1185">Reference proteome</keyword>
<comment type="caution">
    <text evidence="3">The sequence shown here is derived from an EMBL/GenBank/DDBJ whole genome shotgun (WGS) entry which is preliminary data.</text>
</comment>
<evidence type="ECO:0000256" key="2">
    <source>
        <dbReference type="SAM" id="MobiDB-lite"/>
    </source>
</evidence>
<dbReference type="Pfam" id="PF09755">
    <property type="entry name" value="DUF2046"/>
    <property type="match status" value="1"/>
</dbReference>
<accession>A0A8J5BU85</accession>
<evidence type="ECO:0000256" key="1">
    <source>
        <dbReference type="SAM" id="Coils"/>
    </source>
</evidence>
<sequence length="159" mass="18548">MCLQLRQEKVELEQTLEQEQECLVNKLMRKIEKLETETAAKQNDLETLRREKIELENTLEQEQEALVNKLWKRMDKLEAEKRMLQGKLEQPISNPPSPADFNQGDRANNLSSHIQHLRDEVSRFREQLTSAQEEREYLGFIPISSSSGRVSAFVFSLCS</sequence>
<organism evidence="3 4">
    <name type="scientific">Chionoecetes opilio</name>
    <name type="common">Atlantic snow crab</name>
    <name type="synonym">Cancer opilio</name>
    <dbReference type="NCBI Taxonomy" id="41210"/>
    <lineage>
        <taxon>Eukaryota</taxon>
        <taxon>Metazoa</taxon>
        <taxon>Ecdysozoa</taxon>
        <taxon>Arthropoda</taxon>
        <taxon>Crustacea</taxon>
        <taxon>Multicrustacea</taxon>
        <taxon>Malacostraca</taxon>
        <taxon>Eumalacostraca</taxon>
        <taxon>Eucarida</taxon>
        <taxon>Decapoda</taxon>
        <taxon>Pleocyemata</taxon>
        <taxon>Brachyura</taxon>
        <taxon>Eubrachyura</taxon>
        <taxon>Majoidea</taxon>
        <taxon>Majidae</taxon>
        <taxon>Chionoecetes</taxon>
    </lineage>
</organism>
<dbReference type="PANTHER" id="PTHR15276">
    <property type="entry name" value="H4 D10S170 PROTEIN-RELATED"/>
    <property type="match status" value="1"/>
</dbReference>
<dbReference type="AlphaFoldDB" id="A0A8J5BU85"/>
<feature type="coiled-coil region" evidence="1">
    <location>
        <begin position="2"/>
        <end position="65"/>
    </location>
</feature>